<keyword evidence="2" id="KW-1185">Reference proteome</keyword>
<reference evidence="1" key="2">
    <citation type="submission" date="2021-02" db="EMBL/GenBank/DDBJ databases">
        <authorList>
            <person name="Merkel A.Y."/>
        </authorList>
    </citation>
    <scope>NUCLEOTIDE SEQUENCE</scope>
    <source>
        <strain evidence="1">T05b</strain>
    </source>
</reference>
<evidence type="ECO:0000313" key="1">
    <source>
        <dbReference type="EMBL" id="MBN2963847.1"/>
    </source>
</evidence>
<evidence type="ECO:0000313" key="2">
    <source>
        <dbReference type="Proteomes" id="UP000703590"/>
    </source>
</evidence>
<protein>
    <submittedName>
        <fullName evidence="1">Uncharacterized protein</fullName>
    </submittedName>
</protein>
<gene>
    <name evidence="1" type="ORF">JWV37_03550</name>
</gene>
<comment type="caution">
    <text evidence="1">The sequence shown here is derived from an EMBL/GenBank/DDBJ whole genome shotgun (WGS) entry which is preliminary data.</text>
</comment>
<dbReference type="Proteomes" id="UP000703590">
    <property type="component" value="Unassembled WGS sequence"/>
</dbReference>
<name>A0ABS2WQF3_9BACT</name>
<proteinExistence type="predicted"/>
<reference evidence="1" key="1">
    <citation type="submission" date="2021-02" db="EMBL/GenBank/DDBJ databases">
        <title>Sulfurospirillum tamanensis sp. nov.</title>
        <authorList>
            <person name="Frolova A."/>
            <person name="Merkel A."/>
            <person name="Slobodkin A."/>
        </authorList>
    </citation>
    <scope>NUCLEOTIDE SEQUENCE</scope>
    <source>
        <strain evidence="1">T05b</strain>
    </source>
</reference>
<dbReference type="RefSeq" id="WP_205458369.1">
    <property type="nucleotide sequence ID" value="NZ_JAFHKK010000005.1"/>
</dbReference>
<organism evidence="1 2">
    <name type="scientific">Sulfurospirillum tamanense</name>
    <dbReference type="NCBI Taxonomy" id="2813362"/>
    <lineage>
        <taxon>Bacteria</taxon>
        <taxon>Pseudomonadati</taxon>
        <taxon>Campylobacterota</taxon>
        <taxon>Epsilonproteobacteria</taxon>
        <taxon>Campylobacterales</taxon>
        <taxon>Sulfurospirillaceae</taxon>
        <taxon>Sulfurospirillum</taxon>
    </lineage>
</organism>
<sequence length="74" mass="8047">MKSSIIGILGFMLGFALGGLSAEGSAELEKLNLRLGNIESQILGKSEFNEHLTKAQPFGNLSLRELLVEVCREK</sequence>
<accession>A0ABS2WQF3</accession>
<dbReference type="EMBL" id="JAFHKK010000005">
    <property type="protein sequence ID" value="MBN2963847.1"/>
    <property type="molecule type" value="Genomic_DNA"/>
</dbReference>